<name>D8U2K9_VOLCA</name>
<keyword evidence="3" id="KW-1185">Reference proteome</keyword>
<protein>
    <submittedName>
        <fullName evidence="2">Uncharacterized protein</fullName>
    </submittedName>
</protein>
<feature type="region of interest" description="Disordered" evidence="1">
    <location>
        <begin position="322"/>
        <end position="343"/>
    </location>
</feature>
<feature type="compositionally biased region" description="Low complexity" evidence="1">
    <location>
        <begin position="322"/>
        <end position="335"/>
    </location>
</feature>
<dbReference type="GeneID" id="9627564"/>
<evidence type="ECO:0000256" key="1">
    <source>
        <dbReference type="SAM" id="MobiDB-lite"/>
    </source>
</evidence>
<gene>
    <name evidence="2" type="ORF">VOLCADRAFT_93617</name>
</gene>
<sequence>MTVRLKVARFGGVRDLRPLGHPGPYNNSTNRLLAGLYEHRGLRSFQARTTILQIGSSPDCMSTEVLVAGQVLTGVYDPARRHLTVPCTVSSKLYDQPEAVKALVCRCYTIVGAATEFVALLAAEGGATILLPREGASNASEIRVRADTADDEVAVTAENSVAFAHGPDPYIALQDAVRLLAKKAGAQFKDVQAYVLPVLDAANRLRFDAPLAPLKSSAMLSSSASLTAMLEQQLHEGILVQAGPGCPAKPLLQAPCLRVCQGLGLRYSGMSVVYGTATGQVLAVMETAAALKMAPVGGLRPWGSTVSLGRLCSGADSPSAVSAGASAATSTTPSPNLSRANSSHGDAAVVDALESLTINPPVASTPRPTTLVLSGRSITAAPIINVQAAAPLASGNCNDGSRAGGLVASSTTPTGAPAQVLASFALLGFKTAGGRIAAVQRCRIMPAAAVLSTLARPDETAAATASVLGLGIVIQVEVSSTTSGALLLFIEGSEADEFDAEVPAAGPVRRVLSQGKEARWRYNAGSILCVELPAVSGAQREVQIFL</sequence>
<proteinExistence type="predicted"/>
<dbReference type="RefSeq" id="XP_002952828.1">
    <property type="nucleotide sequence ID" value="XM_002952782.1"/>
</dbReference>
<reference evidence="2 3" key="1">
    <citation type="journal article" date="2010" name="Science">
        <title>Genomic analysis of organismal complexity in the multicellular green alga Volvox carteri.</title>
        <authorList>
            <person name="Prochnik S.E."/>
            <person name="Umen J."/>
            <person name="Nedelcu A.M."/>
            <person name="Hallmann A."/>
            <person name="Miller S.M."/>
            <person name="Nishii I."/>
            <person name="Ferris P."/>
            <person name="Kuo A."/>
            <person name="Mitros T."/>
            <person name="Fritz-Laylin L.K."/>
            <person name="Hellsten U."/>
            <person name="Chapman J."/>
            <person name="Simakov O."/>
            <person name="Rensing S.A."/>
            <person name="Terry A."/>
            <person name="Pangilinan J."/>
            <person name="Kapitonov V."/>
            <person name="Jurka J."/>
            <person name="Salamov A."/>
            <person name="Shapiro H."/>
            <person name="Schmutz J."/>
            <person name="Grimwood J."/>
            <person name="Lindquist E."/>
            <person name="Lucas S."/>
            <person name="Grigoriev I.V."/>
            <person name="Schmitt R."/>
            <person name="Kirk D."/>
            <person name="Rokhsar D.S."/>
        </authorList>
    </citation>
    <scope>NUCLEOTIDE SEQUENCE [LARGE SCALE GENOMIC DNA]</scope>
    <source>
        <strain evidence="3">f. Nagariensis / Eve</strain>
    </source>
</reference>
<dbReference type="KEGG" id="vcn:VOLCADRAFT_93617"/>
<accession>D8U2K9</accession>
<evidence type="ECO:0000313" key="3">
    <source>
        <dbReference type="Proteomes" id="UP000001058"/>
    </source>
</evidence>
<evidence type="ECO:0000313" key="2">
    <source>
        <dbReference type="EMBL" id="EFJ46078.1"/>
    </source>
</evidence>
<dbReference type="AlphaFoldDB" id="D8U2K9"/>
<organism evidence="3">
    <name type="scientific">Volvox carteri f. nagariensis</name>
    <dbReference type="NCBI Taxonomy" id="3068"/>
    <lineage>
        <taxon>Eukaryota</taxon>
        <taxon>Viridiplantae</taxon>
        <taxon>Chlorophyta</taxon>
        <taxon>core chlorophytes</taxon>
        <taxon>Chlorophyceae</taxon>
        <taxon>CS clade</taxon>
        <taxon>Chlamydomonadales</taxon>
        <taxon>Volvocaceae</taxon>
        <taxon>Volvox</taxon>
    </lineage>
</organism>
<dbReference type="OrthoDB" id="535981at2759"/>
<dbReference type="InParanoid" id="D8U2K9"/>
<dbReference type="EMBL" id="GL378353">
    <property type="protein sequence ID" value="EFJ46078.1"/>
    <property type="molecule type" value="Genomic_DNA"/>
</dbReference>
<dbReference type="Proteomes" id="UP000001058">
    <property type="component" value="Unassembled WGS sequence"/>
</dbReference>